<feature type="domain" description="Thioredoxin" evidence="2">
    <location>
        <begin position="17"/>
        <end position="145"/>
    </location>
</feature>
<dbReference type="InterPro" id="IPR012336">
    <property type="entry name" value="Thioredoxin-like_fold"/>
</dbReference>
<reference evidence="3 4" key="1">
    <citation type="submission" date="2020-08" db="EMBL/GenBank/DDBJ databases">
        <title>Genomic Encyclopedia of Type Strains, Phase IV (KMG-IV): sequencing the most valuable type-strain genomes for metagenomic binning, comparative biology and taxonomic classification.</title>
        <authorList>
            <person name="Goeker M."/>
        </authorList>
    </citation>
    <scope>NUCLEOTIDE SEQUENCE [LARGE SCALE GENOMIC DNA]</scope>
    <source>
        <strain evidence="3 4">DSM 105137</strain>
    </source>
</reference>
<evidence type="ECO:0000313" key="4">
    <source>
        <dbReference type="Proteomes" id="UP000576209"/>
    </source>
</evidence>
<keyword evidence="4" id="KW-1185">Reference proteome</keyword>
<dbReference type="Pfam" id="PF13098">
    <property type="entry name" value="Thioredoxin_2"/>
    <property type="match status" value="1"/>
</dbReference>
<dbReference type="Proteomes" id="UP000576209">
    <property type="component" value="Unassembled WGS sequence"/>
</dbReference>
<dbReference type="SUPFAM" id="SSF52833">
    <property type="entry name" value="Thioredoxin-like"/>
    <property type="match status" value="1"/>
</dbReference>
<evidence type="ECO:0000313" key="3">
    <source>
        <dbReference type="EMBL" id="MBB4077604.1"/>
    </source>
</evidence>
<protein>
    <submittedName>
        <fullName evidence="3">Thioredoxin-related protein</fullName>
    </submittedName>
</protein>
<keyword evidence="1" id="KW-0732">Signal</keyword>
<evidence type="ECO:0000256" key="1">
    <source>
        <dbReference type="SAM" id="SignalP"/>
    </source>
</evidence>
<accession>A0A840DWM8</accession>
<organism evidence="3 4">
    <name type="scientific">Neolewinella aquimaris</name>
    <dbReference type="NCBI Taxonomy" id="1835722"/>
    <lineage>
        <taxon>Bacteria</taxon>
        <taxon>Pseudomonadati</taxon>
        <taxon>Bacteroidota</taxon>
        <taxon>Saprospiria</taxon>
        <taxon>Saprospirales</taxon>
        <taxon>Lewinellaceae</taxon>
        <taxon>Neolewinella</taxon>
    </lineage>
</organism>
<sequence>MKLIIPLLLLCICSGAVDAQFWAADFATAQGAAGSDGKHIVLVFSGSDWCAPCIKLDREIWQDEGFRAAAGEEFVFYRADFPRKKENRLPEAIAATNGELANQYNRGGSFPLVVVITPEGETVGLTGYLKSNPAEYLALLRSFTAQ</sequence>
<comment type="caution">
    <text evidence="3">The sequence shown here is derived from an EMBL/GenBank/DDBJ whole genome shotgun (WGS) entry which is preliminary data.</text>
</comment>
<gene>
    <name evidence="3" type="ORF">GGR28_000205</name>
</gene>
<dbReference type="PROSITE" id="PS51352">
    <property type="entry name" value="THIOREDOXIN_2"/>
    <property type="match status" value="1"/>
</dbReference>
<dbReference type="EMBL" id="JACIFF010000001">
    <property type="protein sequence ID" value="MBB4077604.1"/>
    <property type="molecule type" value="Genomic_DNA"/>
</dbReference>
<name>A0A840DWM8_9BACT</name>
<feature type="signal peptide" evidence="1">
    <location>
        <begin position="1"/>
        <end position="19"/>
    </location>
</feature>
<dbReference type="RefSeq" id="WP_183493858.1">
    <property type="nucleotide sequence ID" value="NZ_JACIFF010000001.1"/>
</dbReference>
<dbReference type="InterPro" id="IPR036249">
    <property type="entry name" value="Thioredoxin-like_sf"/>
</dbReference>
<proteinExistence type="predicted"/>
<dbReference type="InterPro" id="IPR013766">
    <property type="entry name" value="Thioredoxin_domain"/>
</dbReference>
<dbReference type="Gene3D" id="3.40.30.10">
    <property type="entry name" value="Glutaredoxin"/>
    <property type="match status" value="1"/>
</dbReference>
<dbReference type="AlphaFoldDB" id="A0A840DWM8"/>
<evidence type="ECO:0000259" key="2">
    <source>
        <dbReference type="PROSITE" id="PS51352"/>
    </source>
</evidence>
<feature type="chain" id="PRO_5032289631" evidence="1">
    <location>
        <begin position="20"/>
        <end position="146"/>
    </location>
</feature>